<dbReference type="Proteomes" id="UP000321085">
    <property type="component" value="Unassembled WGS sequence"/>
</dbReference>
<reference evidence="2 3" key="1">
    <citation type="submission" date="2019-07" db="EMBL/GenBank/DDBJ databases">
        <title>Whole genome shotgun sequence of Microvirga aerophila NBRC 106136.</title>
        <authorList>
            <person name="Hosoyama A."/>
            <person name="Uohara A."/>
            <person name="Ohji S."/>
            <person name="Ichikawa N."/>
        </authorList>
    </citation>
    <scope>NUCLEOTIDE SEQUENCE [LARGE SCALE GENOMIC DNA]</scope>
    <source>
        <strain evidence="2 3">NBRC 106136</strain>
    </source>
</reference>
<proteinExistence type="predicted"/>
<name>A0A512BV32_9HYPH</name>
<dbReference type="AlphaFoldDB" id="A0A512BV32"/>
<gene>
    <name evidence="2" type="ORF">MAE02_35200</name>
</gene>
<dbReference type="EMBL" id="BJYU01000049">
    <property type="protein sequence ID" value="GEO15824.1"/>
    <property type="molecule type" value="Genomic_DNA"/>
</dbReference>
<sequence>MNMPKTMQKNANVLRRSSGADAAAGAEPAGLLVMAAEAAMML</sequence>
<organism evidence="2 3">
    <name type="scientific">Microvirga aerophila</name>
    <dbReference type="NCBI Taxonomy" id="670291"/>
    <lineage>
        <taxon>Bacteria</taxon>
        <taxon>Pseudomonadati</taxon>
        <taxon>Pseudomonadota</taxon>
        <taxon>Alphaproteobacteria</taxon>
        <taxon>Hyphomicrobiales</taxon>
        <taxon>Methylobacteriaceae</taxon>
        <taxon>Microvirga</taxon>
    </lineage>
</organism>
<protein>
    <submittedName>
        <fullName evidence="2">Uncharacterized protein</fullName>
    </submittedName>
</protein>
<keyword evidence="3" id="KW-1185">Reference proteome</keyword>
<evidence type="ECO:0000256" key="1">
    <source>
        <dbReference type="SAM" id="MobiDB-lite"/>
    </source>
</evidence>
<evidence type="ECO:0000313" key="2">
    <source>
        <dbReference type="EMBL" id="GEO15824.1"/>
    </source>
</evidence>
<feature type="region of interest" description="Disordered" evidence="1">
    <location>
        <begin position="1"/>
        <end position="25"/>
    </location>
</feature>
<accession>A0A512BV32</accession>
<feature type="compositionally biased region" description="Polar residues" evidence="1">
    <location>
        <begin position="1"/>
        <end position="11"/>
    </location>
</feature>
<evidence type="ECO:0000313" key="3">
    <source>
        <dbReference type="Proteomes" id="UP000321085"/>
    </source>
</evidence>
<comment type="caution">
    <text evidence="2">The sequence shown here is derived from an EMBL/GenBank/DDBJ whole genome shotgun (WGS) entry which is preliminary data.</text>
</comment>